<name>A0A0M0JQ90_9EUKA</name>
<evidence type="ECO:0000313" key="2">
    <source>
        <dbReference type="EMBL" id="KOO28759.1"/>
    </source>
</evidence>
<evidence type="ECO:0000313" key="3">
    <source>
        <dbReference type="Proteomes" id="UP000037460"/>
    </source>
</evidence>
<dbReference type="EMBL" id="JWZX01002518">
    <property type="protein sequence ID" value="KOO28759.1"/>
    <property type="molecule type" value="Genomic_DNA"/>
</dbReference>
<comment type="caution">
    <text evidence="2">The sequence shown here is derived from an EMBL/GenBank/DDBJ whole genome shotgun (WGS) entry which is preliminary data.</text>
</comment>
<feature type="region of interest" description="Disordered" evidence="1">
    <location>
        <begin position="303"/>
        <end position="327"/>
    </location>
</feature>
<proteinExistence type="predicted"/>
<dbReference type="AlphaFoldDB" id="A0A0M0JQ90"/>
<dbReference type="Proteomes" id="UP000037460">
    <property type="component" value="Unassembled WGS sequence"/>
</dbReference>
<feature type="compositionally biased region" description="Basic and acidic residues" evidence="1">
    <location>
        <begin position="256"/>
        <end position="268"/>
    </location>
</feature>
<protein>
    <submittedName>
        <fullName evidence="2">Uncharacterized protein</fullName>
    </submittedName>
</protein>
<evidence type="ECO:0000256" key="1">
    <source>
        <dbReference type="SAM" id="MobiDB-lite"/>
    </source>
</evidence>
<organism evidence="2 3">
    <name type="scientific">Chrysochromulina tobinii</name>
    <dbReference type="NCBI Taxonomy" id="1460289"/>
    <lineage>
        <taxon>Eukaryota</taxon>
        <taxon>Haptista</taxon>
        <taxon>Haptophyta</taxon>
        <taxon>Prymnesiophyceae</taxon>
        <taxon>Prymnesiales</taxon>
        <taxon>Chrysochromulinaceae</taxon>
        <taxon>Chrysochromulina</taxon>
    </lineage>
</organism>
<feature type="region of interest" description="Disordered" evidence="1">
    <location>
        <begin position="253"/>
        <end position="287"/>
    </location>
</feature>
<keyword evidence="3" id="KW-1185">Reference proteome</keyword>
<accession>A0A0M0JQ90</accession>
<gene>
    <name evidence="2" type="ORF">Ctob_002264</name>
</gene>
<reference evidence="3" key="1">
    <citation type="journal article" date="2015" name="PLoS Genet.">
        <title>Genome Sequence and Transcriptome Analyses of Chrysochromulina tobin: Metabolic Tools for Enhanced Algal Fitness in the Prominent Order Prymnesiales (Haptophyceae).</title>
        <authorList>
            <person name="Hovde B.T."/>
            <person name="Deodato C.R."/>
            <person name="Hunsperger H.M."/>
            <person name="Ryken S.A."/>
            <person name="Yost W."/>
            <person name="Jha R.K."/>
            <person name="Patterson J."/>
            <person name="Monnat R.J. Jr."/>
            <person name="Barlow S.B."/>
            <person name="Starkenburg S.R."/>
            <person name="Cattolico R.A."/>
        </authorList>
    </citation>
    <scope>NUCLEOTIDE SEQUENCE</scope>
    <source>
        <strain evidence="3">CCMP291</strain>
    </source>
</reference>
<sequence>MHGGATGPDWPPEQWTADMRHEAWLQYECWPSAGWRQVNTADHVAFTPHEFPQGRRPEPEPAPWTVLPSEVSDRAFEAASKAKAEPNAAASEAAIRVAMEACDLIGLRDTLASHAGAAKGTLSGTATVAEATSLVEVLLARTANMQHEARQFSQEWPSAANGFYSRRGHPLETALRHTPWPKTADWPPNAALRLPEPSATDPYLARHRRSFEYVTVRPLAEVILAQGPGQRAPGGARGDGFLDASVAVAADMSSRATDHRLRRTDPQARHSGHTNPRANHPCPPEARRVDPRAFALAQQAIERNESRHQVASAALTGKSVLGRSTRE</sequence>